<feature type="compositionally biased region" description="Basic and acidic residues" evidence="1">
    <location>
        <begin position="61"/>
        <end position="79"/>
    </location>
</feature>
<protein>
    <submittedName>
        <fullName evidence="2">Uncharacterized protein</fullName>
    </submittedName>
</protein>
<dbReference type="VEuPathDB" id="FungiDB:HMPREF1544_06504"/>
<feature type="region of interest" description="Disordered" evidence="1">
    <location>
        <begin position="1"/>
        <end position="44"/>
    </location>
</feature>
<organism evidence="2 3">
    <name type="scientific">Mucor circinelloides f. circinelloides (strain 1006PhL)</name>
    <name type="common">Mucormycosis agent</name>
    <name type="synonym">Calyptromyces circinelloides</name>
    <dbReference type="NCBI Taxonomy" id="1220926"/>
    <lineage>
        <taxon>Eukaryota</taxon>
        <taxon>Fungi</taxon>
        <taxon>Fungi incertae sedis</taxon>
        <taxon>Mucoromycota</taxon>
        <taxon>Mucoromycotina</taxon>
        <taxon>Mucoromycetes</taxon>
        <taxon>Mucorales</taxon>
        <taxon>Mucorineae</taxon>
        <taxon>Mucoraceae</taxon>
        <taxon>Mucor</taxon>
    </lineage>
</organism>
<dbReference type="OMA" id="VNYRANF"/>
<evidence type="ECO:0000256" key="1">
    <source>
        <dbReference type="SAM" id="MobiDB-lite"/>
    </source>
</evidence>
<dbReference type="EMBL" id="KE123983">
    <property type="protein sequence ID" value="EPB86718.1"/>
    <property type="molecule type" value="Genomic_DNA"/>
</dbReference>
<feature type="compositionally biased region" description="Low complexity" evidence="1">
    <location>
        <begin position="23"/>
        <end position="42"/>
    </location>
</feature>
<name>S2JV97_MUCC1</name>
<gene>
    <name evidence="2" type="ORF">HMPREF1544_06504</name>
</gene>
<dbReference type="Proteomes" id="UP000014254">
    <property type="component" value="Unassembled WGS sequence"/>
</dbReference>
<feature type="region of interest" description="Disordered" evidence="1">
    <location>
        <begin position="59"/>
        <end position="79"/>
    </location>
</feature>
<dbReference type="InParanoid" id="S2JV97"/>
<keyword evidence="3" id="KW-1185">Reference proteome</keyword>
<reference evidence="3" key="1">
    <citation type="submission" date="2013-05" db="EMBL/GenBank/DDBJ databases">
        <title>The Genome sequence of Mucor circinelloides f. circinelloides 1006PhL.</title>
        <authorList>
            <consortium name="The Broad Institute Genomics Platform"/>
            <person name="Cuomo C."/>
            <person name="Earl A."/>
            <person name="Findley K."/>
            <person name="Lee S.C."/>
            <person name="Walker B."/>
            <person name="Young S."/>
            <person name="Zeng Q."/>
            <person name="Gargeya S."/>
            <person name="Fitzgerald M."/>
            <person name="Haas B."/>
            <person name="Abouelleil A."/>
            <person name="Allen A.W."/>
            <person name="Alvarado L."/>
            <person name="Arachchi H.M."/>
            <person name="Berlin A.M."/>
            <person name="Chapman S.B."/>
            <person name="Gainer-Dewar J."/>
            <person name="Goldberg J."/>
            <person name="Griggs A."/>
            <person name="Gujja S."/>
            <person name="Hansen M."/>
            <person name="Howarth C."/>
            <person name="Imamovic A."/>
            <person name="Ireland A."/>
            <person name="Larimer J."/>
            <person name="McCowan C."/>
            <person name="Murphy C."/>
            <person name="Pearson M."/>
            <person name="Poon T.W."/>
            <person name="Priest M."/>
            <person name="Roberts A."/>
            <person name="Saif S."/>
            <person name="Shea T."/>
            <person name="Sisk P."/>
            <person name="Sykes S."/>
            <person name="Wortman J."/>
            <person name="Nusbaum C."/>
            <person name="Birren B."/>
        </authorList>
    </citation>
    <scope>NUCLEOTIDE SEQUENCE [LARGE SCALE GENOMIC DNA]</scope>
    <source>
        <strain evidence="3">1006PhL</strain>
    </source>
</reference>
<accession>S2JV97</accession>
<proteinExistence type="predicted"/>
<dbReference type="OrthoDB" id="2285317at2759"/>
<evidence type="ECO:0000313" key="3">
    <source>
        <dbReference type="Proteomes" id="UP000014254"/>
    </source>
</evidence>
<sequence>MPSSISKLYQSAKSKLNNRRKSSSSTATSGSSESATTTTSKSVRFSSRSNVTIYDTYSSEEYDRRSSISTDRQHEADSLHHTIDKESLFMQEEDDDPIQFSDEVVRNTKVNKKQGHYSIAVLVNYRANF</sequence>
<evidence type="ECO:0000313" key="2">
    <source>
        <dbReference type="EMBL" id="EPB86718.1"/>
    </source>
</evidence>
<dbReference type="AlphaFoldDB" id="S2JV97"/>